<reference evidence="2" key="1">
    <citation type="journal article" date="2017" name="Med. Chem. Commun.">
        <title>Nonomuraea sp. ATCC 55076 harbours the largest actinomycete chromosome to date and the kistamicin biosynthetic gene cluster.</title>
        <authorList>
            <person name="Nazari B."/>
            <person name="Forneris C.C."/>
            <person name="Gibson M.I."/>
            <person name="Moon K."/>
            <person name="Schramma K.R."/>
            <person name="Seyedsayamdost M.R."/>
        </authorList>
    </citation>
    <scope>NUCLEOTIDE SEQUENCE [LARGE SCALE GENOMIC DNA]</scope>
    <source>
        <strain evidence="2">ATCC 55076</strain>
    </source>
</reference>
<dbReference type="EMBL" id="CP017717">
    <property type="protein sequence ID" value="AQZ67229.1"/>
    <property type="molecule type" value="Genomic_DNA"/>
</dbReference>
<dbReference type="Proteomes" id="UP000190797">
    <property type="component" value="Chromosome"/>
</dbReference>
<name>A0A1V0AAM2_9ACTN</name>
<dbReference type="AlphaFoldDB" id="A0A1V0AAM2"/>
<accession>A0A1V0AAM2</accession>
<dbReference type="KEGG" id="noa:BKM31_42415"/>
<sequence>MHSEEQAKQLIDELTGHIYTALRDGGLDAEPVLELACSLEEWGVSTPATQELLERPAARLPPADLTRLGESLLRDTGFEPTFALEPRMWDVLEQALKVVERDVRAAEITGTLRLITHDRDDNGHAWVEFQGGYWSNHGTSIPPIAGGDVQGALACVADATQEVIMELTWKVWPVCATHDRGLRAELVHGIAVWRCTGDGTHTVAPIGELS</sequence>
<evidence type="ECO:0000313" key="1">
    <source>
        <dbReference type="EMBL" id="AQZ67229.1"/>
    </source>
</evidence>
<gene>
    <name evidence="1" type="ORF">BKM31_42415</name>
</gene>
<organism evidence="1 2">
    <name type="scientific">[Actinomadura] parvosata subsp. kistnae</name>
    <dbReference type="NCBI Taxonomy" id="1909395"/>
    <lineage>
        <taxon>Bacteria</taxon>
        <taxon>Bacillati</taxon>
        <taxon>Actinomycetota</taxon>
        <taxon>Actinomycetes</taxon>
        <taxon>Streptosporangiales</taxon>
        <taxon>Streptosporangiaceae</taxon>
        <taxon>Nonomuraea</taxon>
    </lineage>
</organism>
<proteinExistence type="predicted"/>
<dbReference type="RefSeq" id="WP_080043538.1">
    <property type="nucleotide sequence ID" value="NZ_CP017717.1"/>
</dbReference>
<keyword evidence="2" id="KW-1185">Reference proteome</keyword>
<protein>
    <submittedName>
        <fullName evidence="1">Uncharacterized protein</fullName>
    </submittedName>
</protein>
<evidence type="ECO:0000313" key="2">
    <source>
        <dbReference type="Proteomes" id="UP000190797"/>
    </source>
</evidence>
<dbReference type="OrthoDB" id="3213067at2"/>